<dbReference type="InterPro" id="IPR025641">
    <property type="entry name" value="DUF4340"/>
</dbReference>
<keyword evidence="5" id="KW-1185">Reference proteome</keyword>
<sequence length="472" mass="53259">MKRAKRLYILLGALAVLSAAAVGVVKTEHHKEKIKNSDEIILEIPQDSVSALSWENESESLSFHKGEDGTWTYDKDGNFPVSTDKMQELLKPFEQFGVSFVIDDVDDYGQYGLDHPVCTIHLETADKSYDVRLGNFSNMDSERYVSIGDGKVYLVKDDPLNYFNAGLKDMLNRDKVPALDKVTDIRFTGPETYEVVYSEDSKASYSSADVYFKRDGENLLPLDPKLVNAYIKTLQNLNLSDYASYYVSDEEWGTYGLDAPELTIEADYTSKNKDKEQTSGTFTLSISRDPKEKKKAEKEKEENEKDEEITAYARVNGSHIAYKLSSGDYKALMAMKYDDLRHKEVFWADAEDITGIDISLEGNDYSLTSKGGKKDRTWYYQEEKLDMADLKSALEGLKADSFTQEEPKQKEEIRLTVHLENEVTPQVSLAFYRYDGSHCLAQADGKTVSLVPRSQVVDLTEAVNAIVLGNAK</sequence>
<feature type="signal peptide" evidence="2">
    <location>
        <begin position="1"/>
        <end position="21"/>
    </location>
</feature>
<organism evidence="4 5">
    <name type="scientific">Enterocloster alcoholdehydrogenati</name>
    <dbReference type="NCBI Taxonomy" id="2547410"/>
    <lineage>
        <taxon>Bacteria</taxon>
        <taxon>Bacillati</taxon>
        <taxon>Bacillota</taxon>
        <taxon>Clostridia</taxon>
        <taxon>Lachnospirales</taxon>
        <taxon>Lachnospiraceae</taxon>
        <taxon>Enterocloster</taxon>
    </lineage>
</organism>
<feature type="compositionally biased region" description="Basic and acidic residues" evidence="1">
    <location>
        <begin position="268"/>
        <end position="277"/>
    </location>
</feature>
<feature type="region of interest" description="Disordered" evidence="1">
    <location>
        <begin position="268"/>
        <end position="307"/>
    </location>
</feature>
<dbReference type="RefSeq" id="WP_176254871.1">
    <property type="nucleotide sequence ID" value="NZ_BAABXL010000001.1"/>
</dbReference>
<keyword evidence="2" id="KW-0732">Signal</keyword>
<gene>
    <name evidence="4" type="ORF">F130042H8_34700</name>
</gene>
<feature type="chain" id="PRO_5045558356" description="DUF4340 domain-containing protein" evidence="2">
    <location>
        <begin position="22"/>
        <end position="472"/>
    </location>
</feature>
<dbReference type="Pfam" id="PF14238">
    <property type="entry name" value="DUF4340"/>
    <property type="match status" value="1"/>
</dbReference>
<reference evidence="4 5" key="1">
    <citation type="submission" date="2024-04" db="EMBL/GenBank/DDBJ databases">
        <title>Defined microbial consortia suppress multidrug-resistant proinflammatory Enterobacteriaceae via ecological control.</title>
        <authorList>
            <person name="Furuichi M."/>
            <person name="Kawaguchi T."/>
            <person name="Pust M."/>
            <person name="Yasuma K."/>
            <person name="Plichta D."/>
            <person name="Hasegawa N."/>
            <person name="Ohya T."/>
            <person name="Bhattarai S."/>
            <person name="Sasajima S."/>
            <person name="Aoto Y."/>
            <person name="Tuganbaev T."/>
            <person name="Yaginuma M."/>
            <person name="Ueda M."/>
            <person name="Okahashi N."/>
            <person name="Amafuji K."/>
            <person name="Kiridooshi Y."/>
            <person name="Sugita K."/>
            <person name="Strazar M."/>
            <person name="Skelly A."/>
            <person name="Suda W."/>
            <person name="Hattori M."/>
            <person name="Nakamoto N."/>
            <person name="Caballero S."/>
            <person name="Norman J."/>
            <person name="Olle B."/>
            <person name="Tanoue T."/>
            <person name="Arita M."/>
            <person name="Bucci V."/>
            <person name="Atarashi K."/>
            <person name="Xavier R."/>
            <person name="Honda K."/>
        </authorList>
    </citation>
    <scope>NUCLEOTIDE SEQUENCE [LARGE SCALE GENOMIC DNA]</scope>
    <source>
        <strain evidence="5">f13</strain>
    </source>
</reference>
<feature type="domain" description="DUF4340" evidence="3">
    <location>
        <begin position="71"/>
        <end position="260"/>
    </location>
</feature>
<evidence type="ECO:0000313" key="4">
    <source>
        <dbReference type="EMBL" id="GAA6270410.1"/>
    </source>
</evidence>
<dbReference type="Proteomes" id="UP001600894">
    <property type="component" value="Unassembled WGS sequence"/>
</dbReference>
<evidence type="ECO:0000313" key="5">
    <source>
        <dbReference type="Proteomes" id="UP001600894"/>
    </source>
</evidence>
<evidence type="ECO:0000256" key="2">
    <source>
        <dbReference type="SAM" id="SignalP"/>
    </source>
</evidence>
<protein>
    <recommendedName>
        <fullName evidence="3">DUF4340 domain-containing protein</fullName>
    </recommendedName>
</protein>
<accession>A0ABQ0B2B6</accession>
<feature type="compositionally biased region" description="Basic and acidic residues" evidence="1">
    <location>
        <begin position="288"/>
        <end position="303"/>
    </location>
</feature>
<evidence type="ECO:0000259" key="3">
    <source>
        <dbReference type="Pfam" id="PF14238"/>
    </source>
</evidence>
<dbReference type="EMBL" id="BAABXL010000001">
    <property type="protein sequence ID" value="GAA6270410.1"/>
    <property type="molecule type" value="Genomic_DNA"/>
</dbReference>
<evidence type="ECO:0000256" key="1">
    <source>
        <dbReference type="SAM" id="MobiDB-lite"/>
    </source>
</evidence>
<proteinExistence type="predicted"/>
<name>A0ABQ0B2B6_9FIRM</name>
<comment type="caution">
    <text evidence="4">The sequence shown here is derived from an EMBL/GenBank/DDBJ whole genome shotgun (WGS) entry which is preliminary data.</text>
</comment>